<evidence type="ECO:0000256" key="1">
    <source>
        <dbReference type="ARBA" id="ARBA00001974"/>
    </source>
</evidence>
<protein>
    <submittedName>
        <fullName evidence="7">Choline dehydrogenase-like flavoprotein</fullName>
    </submittedName>
</protein>
<evidence type="ECO:0000259" key="6">
    <source>
        <dbReference type="Pfam" id="PF05199"/>
    </source>
</evidence>
<sequence length="334" mass="36450">MRPILKRPNFSVISEAHVNRIIIVNGTATGVEYQQNGVTKIAHAAREIVLSADAINSPQILMLSGIGPQAELEKHDIPVVKVLPGVGRNLQDHPFVRVNALASRPISLMKYNTLVGKCVAGLSYLFSRRGPVSRNGLEALAFIKSRPDLTNPDVQCHLFMLLMDEFYLKSPRHGFSLQMNISRPESCGYVSLRSSDPAAPPAMYANYLTAEADMVVLRESIRVSRRILAQPAFAPLVDREIGPGPEVRSDDELDAYIRETASPTYQMAGTCKMGDDDMAVVDSSLRVHGIDGLRVADASIMPLLVSGNTNAPVIMIAEKASDMVLGRLPLARDH</sequence>
<dbReference type="EMBL" id="JAVDWV010000021">
    <property type="protein sequence ID" value="MDR7156818.1"/>
    <property type="molecule type" value="Genomic_DNA"/>
</dbReference>
<dbReference type="SUPFAM" id="SSF54373">
    <property type="entry name" value="FAD-linked reductases, C-terminal domain"/>
    <property type="match status" value="1"/>
</dbReference>
<dbReference type="InterPro" id="IPR000172">
    <property type="entry name" value="GMC_OxRdtase_N"/>
</dbReference>
<keyword evidence="3" id="KW-0285">Flavoprotein</keyword>
<dbReference type="PANTHER" id="PTHR11552:SF147">
    <property type="entry name" value="CHOLINE DEHYDROGENASE, MITOCHONDRIAL"/>
    <property type="match status" value="1"/>
</dbReference>
<feature type="domain" description="Glucose-methanol-choline oxidoreductase N-terminal" evidence="5">
    <location>
        <begin position="2"/>
        <end position="94"/>
    </location>
</feature>
<proteinExistence type="inferred from homology"/>
<dbReference type="Gene3D" id="3.50.50.60">
    <property type="entry name" value="FAD/NAD(P)-binding domain"/>
    <property type="match status" value="1"/>
</dbReference>
<comment type="cofactor">
    <cofactor evidence="1">
        <name>FAD</name>
        <dbReference type="ChEBI" id="CHEBI:57692"/>
    </cofactor>
</comment>
<accession>A0ABU1X5F6</accession>
<dbReference type="Pfam" id="PF05199">
    <property type="entry name" value="GMC_oxred_C"/>
    <property type="match status" value="1"/>
</dbReference>
<name>A0ABU1X5F6_SPHXE</name>
<gene>
    <name evidence="7" type="ORF">J2W40_003664</name>
</gene>
<evidence type="ECO:0000259" key="5">
    <source>
        <dbReference type="Pfam" id="PF00732"/>
    </source>
</evidence>
<dbReference type="Proteomes" id="UP001267638">
    <property type="component" value="Unassembled WGS sequence"/>
</dbReference>
<comment type="similarity">
    <text evidence="2">Belongs to the GMC oxidoreductase family.</text>
</comment>
<dbReference type="PANTHER" id="PTHR11552">
    <property type="entry name" value="GLUCOSE-METHANOL-CHOLINE GMC OXIDOREDUCTASE"/>
    <property type="match status" value="1"/>
</dbReference>
<evidence type="ECO:0000313" key="8">
    <source>
        <dbReference type="Proteomes" id="UP001267638"/>
    </source>
</evidence>
<keyword evidence="8" id="KW-1185">Reference proteome</keyword>
<keyword evidence="4" id="KW-0274">FAD</keyword>
<dbReference type="SUPFAM" id="SSF51905">
    <property type="entry name" value="FAD/NAD(P)-binding domain"/>
    <property type="match status" value="1"/>
</dbReference>
<dbReference type="Gene3D" id="3.30.560.10">
    <property type="entry name" value="Glucose Oxidase, domain 3"/>
    <property type="match status" value="1"/>
</dbReference>
<feature type="domain" description="Glucose-methanol-choline oxidoreductase C-terminal" evidence="6">
    <location>
        <begin position="184"/>
        <end position="317"/>
    </location>
</feature>
<dbReference type="InterPro" id="IPR007867">
    <property type="entry name" value="GMC_OxRtase_C"/>
</dbReference>
<reference evidence="7 8" key="1">
    <citation type="submission" date="2023-07" db="EMBL/GenBank/DDBJ databases">
        <title>Sorghum-associated microbial communities from plants grown in Nebraska, USA.</title>
        <authorList>
            <person name="Schachtman D."/>
        </authorList>
    </citation>
    <scope>NUCLEOTIDE SEQUENCE [LARGE SCALE GENOMIC DNA]</scope>
    <source>
        <strain evidence="7 8">4256</strain>
    </source>
</reference>
<dbReference type="Pfam" id="PF00732">
    <property type="entry name" value="GMC_oxred_N"/>
    <property type="match status" value="1"/>
</dbReference>
<dbReference type="InterPro" id="IPR036188">
    <property type="entry name" value="FAD/NAD-bd_sf"/>
</dbReference>
<evidence type="ECO:0000256" key="4">
    <source>
        <dbReference type="ARBA" id="ARBA00022827"/>
    </source>
</evidence>
<dbReference type="InterPro" id="IPR012132">
    <property type="entry name" value="GMC_OxRdtase"/>
</dbReference>
<evidence type="ECO:0000256" key="3">
    <source>
        <dbReference type="ARBA" id="ARBA00022630"/>
    </source>
</evidence>
<evidence type="ECO:0000256" key="2">
    <source>
        <dbReference type="ARBA" id="ARBA00010790"/>
    </source>
</evidence>
<organism evidence="7 8">
    <name type="scientific">Sphingobium xenophagum</name>
    <dbReference type="NCBI Taxonomy" id="121428"/>
    <lineage>
        <taxon>Bacteria</taxon>
        <taxon>Pseudomonadati</taxon>
        <taxon>Pseudomonadota</taxon>
        <taxon>Alphaproteobacteria</taxon>
        <taxon>Sphingomonadales</taxon>
        <taxon>Sphingomonadaceae</taxon>
        <taxon>Sphingobium</taxon>
    </lineage>
</organism>
<evidence type="ECO:0000313" key="7">
    <source>
        <dbReference type="EMBL" id="MDR7156818.1"/>
    </source>
</evidence>
<comment type="caution">
    <text evidence="7">The sequence shown here is derived from an EMBL/GenBank/DDBJ whole genome shotgun (WGS) entry which is preliminary data.</text>
</comment>